<keyword evidence="2 8" id="KW-0813">Transport</keyword>
<dbReference type="SUPFAM" id="SSF161098">
    <property type="entry name" value="MetI-like"/>
    <property type="match status" value="1"/>
</dbReference>
<evidence type="ECO:0000256" key="1">
    <source>
        <dbReference type="ARBA" id="ARBA00004429"/>
    </source>
</evidence>
<evidence type="ECO:0000256" key="3">
    <source>
        <dbReference type="ARBA" id="ARBA00022475"/>
    </source>
</evidence>
<keyword evidence="5 8" id="KW-0812">Transmembrane</keyword>
<dbReference type="Gene3D" id="1.10.3720.10">
    <property type="entry name" value="MetI-like"/>
    <property type="match status" value="1"/>
</dbReference>
<gene>
    <name evidence="10" type="primary">yejB</name>
    <name evidence="10" type="ORF">K6K13_18530</name>
</gene>
<evidence type="ECO:0000256" key="4">
    <source>
        <dbReference type="ARBA" id="ARBA00022519"/>
    </source>
</evidence>
<dbReference type="Proteomes" id="UP000825886">
    <property type="component" value="Chromosome"/>
</dbReference>
<comment type="similarity">
    <text evidence="8">Belongs to the binding-protein-dependent transport system permease family.</text>
</comment>
<keyword evidence="7 8" id="KW-0472">Membrane</keyword>
<evidence type="ECO:0000256" key="5">
    <source>
        <dbReference type="ARBA" id="ARBA00022692"/>
    </source>
</evidence>
<dbReference type="RefSeq" id="WP_222158301.1">
    <property type="nucleotide sequence ID" value="NZ_CP081864.1"/>
</dbReference>
<name>A0ABX9AJ44_9ENTR</name>
<proteinExistence type="inferred from homology"/>
<dbReference type="CDD" id="cd06261">
    <property type="entry name" value="TM_PBP2"/>
    <property type="match status" value="1"/>
</dbReference>
<evidence type="ECO:0000256" key="2">
    <source>
        <dbReference type="ARBA" id="ARBA00022448"/>
    </source>
</evidence>
<dbReference type="Pfam" id="PF00528">
    <property type="entry name" value="BPD_transp_1"/>
    <property type="match status" value="1"/>
</dbReference>
<dbReference type="PANTHER" id="PTHR30465">
    <property type="entry name" value="INNER MEMBRANE ABC TRANSPORTER"/>
    <property type="match status" value="1"/>
</dbReference>
<feature type="transmembrane region" description="Helical" evidence="8">
    <location>
        <begin position="271"/>
        <end position="298"/>
    </location>
</feature>
<feature type="transmembrane region" description="Helical" evidence="8">
    <location>
        <begin position="128"/>
        <end position="149"/>
    </location>
</feature>
<accession>A0ABX9AJ44</accession>
<dbReference type="PROSITE" id="PS50928">
    <property type="entry name" value="ABC_TM1"/>
    <property type="match status" value="1"/>
</dbReference>
<dbReference type="InterPro" id="IPR000515">
    <property type="entry name" value="MetI-like"/>
</dbReference>
<sequence>MMHYLVRRVLLMVPTLLGILLLNFAIIQSAPGGPVEQMLARMNTLGAEHSLFGGNNDGVSQSGTAHSEGLDQVFIDQLNHQFGFDKPWWQRFACMVGDYIQFNFGDSFFRGVSVATLIQERLPVTVSLGLWTMPLMYLVSIPLGIAKAVKHGSRFDSLTSSIIIIGYAVPGFLFASLLITFFAGGQYFHWFPLRGLASGNAESLSTWGRIADYFHHIALPVLANTVGSFAALTLLTKNSFLDEIHRQYVLTARAKGANNRQVLYGHIFRNAMLIVVAGLPGSIAAISISGSLLIEYMFSLEGMGFLGYEAILTRDYPVIFGTLYLFTLIHLLVKIMSDLLYSWIDPRIHFEGRS</sequence>
<comment type="subcellular location">
    <subcellularLocation>
        <location evidence="1">Cell inner membrane</location>
        <topology evidence="1">Multi-pass membrane protein</topology>
    </subcellularLocation>
    <subcellularLocation>
        <location evidence="8">Cell membrane</location>
        <topology evidence="8">Multi-pass membrane protein</topology>
    </subcellularLocation>
</comment>
<evidence type="ECO:0000313" key="10">
    <source>
        <dbReference type="EMBL" id="QZN95194.1"/>
    </source>
</evidence>
<keyword evidence="6 8" id="KW-1133">Transmembrane helix</keyword>
<protein>
    <submittedName>
        <fullName evidence="10">Microcin C ABC transporter permease YejB</fullName>
    </submittedName>
</protein>
<organism evidence="10 11">
    <name type="scientific">Symbiopectobacterium purcellii</name>
    <dbReference type="NCBI Taxonomy" id="2871826"/>
    <lineage>
        <taxon>Bacteria</taxon>
        <taxon>Pseudomonadati</taxon>
        <taxon>Pseudomonadota</taxon>
        <taxon>Gammaproteobacteria</taxon>
        <taxon>Enterobacterales</taxon>
        <taxon>Enterobacteriaceae</taxon>
    </lineage>
</organism>
<reference evidence="10 11" key="1">
    <citation type="submission" date="2021-08" db="EMBL/GenBank/DDBJ databases">
        <title>Culture and genomic analysis of Symbiopectobacterium purcellii sp. nov. gen. nov., isolated from the leafhopper Empoasca decipiens.</title>
        <authorList>
            <person name="Nadal-Jimenez P."/>
            <person name="Siozios S."/>
            <person name="Halliday N."/>
            <person name="Camara M."/>
            <person name="Hurst G.D.D."/>
        </authorList>
    </citation>
    <scope>NUCLEOTIDE SEQUENCE [LARGE SCALE GENOMIC DNA]</scope>
    <source>
        <strain evidence="10 11">SyEd1</strain>
    </source>
</reference>
<evidence type="ECO:0000256" key="7">
    <source>
        <dbReference type="ARBA" id="ARBA00023136"/>
    </source>
</evidence>
<feature type="transmembrane region" description="Helical" evidence="8">
    <location>
        <begin position="318"/>
        <end position="344"/>
    </location>
</feature>
<dbReference type="NCBIfam" id="NF011712">
    <property type="entry name" value="PRK15133.1"/>
    <property type="match status" value="1"/>
</dbReference>
<keyword evidence="11" id="KW-1185">Reference proteome</keyword>
<keyword evidence="3" id="KW-1003">Cell membrane</keyword>
<feature type="transmembrane region" description="Helical" evidence="8">
    <location>
        <begin position="161"/>
        <end position="183"/>
    </location>
</feature>
<feature type="transmembrane region" description="Helical" evidence="8">
    <location>
        <begin position="213"/>
        <end position="236"/>
    </location>
</feature>
<evidence type="ECO:0000313" key="11">
    <source>
        <dbReference type="Proteomes" id="UP000825886"/>
    </source>
</evidence>
<dbReference type="PANTHER" id="PTHR30465:SF66">
    <property type="entry name" value="INNER MEMBRANE ABC TRANSPORTER PERMEASE PROTEIN YEJB"/>
    <property type="match status" value="1"/>
</dbReference>
<evidence type="ECO:0000259" key="9">
    <source>
        <dbReference type="PROSITE" id="PS50928"/>
    </source>
</evidence>
<feature type="domain" description="ABC transmembrane type-1" evidence="9">
    <location>
        <begin position="122"/>
        <end position="341"/>
    </location>
</feature>
<dbReference type="EMBL" id="CP081864">
    <property type="protein sequence ID" value="QZN95194.1"/>
    <property type="molecule type" value="Genomic_DNA"/>
</dbReference>
<evidence type="ECO:0000256" key="8">
    <source>
        <dbReference type="RuleBase" id="RU363032"/>
    </source>
</evidence>
<evidence type="ECO:0000256" key="6">
    <source>
        <dbReference type="ARBA" id="ARBA00022989"/>
    </source>
</evidence>
<dbReference type="InterPro" id="IPR035906">
    <property type="entry name" value="MetI-like_sf"/>
</dbReference>
<keyword evidence="4" id="KW-0997">Cell inner membrane</keyword>